<keyword evidence="5" id="KW-0406">Ion transport</keyword>
<dbReference type="AlphaFoldDB" id="E4RT91"/>
<dbReference type="Pfam" id="PF00999">
    <property type="entry name" value="Na_H_Exchanger"/>
    <property type="match status" value="1"/>
</dbReference>
<dbReference type="KEGG" id="lby:Lbys_2967"/>
<feature type="transmembrane region" description="Helical" evidence="7">
    <location>
        <begin position="267"/>
        <end position="285"/>
    </location>
</feature>
<evidence type="ECO:0000313" key="10">
    <source>
        <dbReference type="Proteomes" id="UP000007435"/>
    </source>
</evidence>
<feature type="transmembrane region" description="Helical" evidence="7">
    <location>
        <begin position="361"/>
        <end position="381"/>
    </location>
</feature>
<evidence type="ECO:0000256" key="2">
    <source>
        <dbReference type="ARBA" id="ARBA00022448"/>
    </source>
</evidence>
<dbReference type="Gene3D" id="1.20.1530.20">
    <property type="match status" value="1"/>
</dbReference>
<feature type="transmembrane region" description="Helical" evidence="7">
    <location>
        <begin position="85"/>
        <end position="104"/>
    </location>
</feature>
<dbReference type="PANTHER" id="PTHR32468:SF0">
    <property type="entry name" value="K(+)_H(+) ANTIPORTER 1"/>
    <property type="match status" value="1"/>
</dbReference>
<proteinExistence type="predicted"/>
<feature type="transmembrane region" description="Helical" evidence="7">
    <location>
        <begin position="211"/>
        <end position="232"/>
    </location>
</feature>
<comment type="subcellular location">
    <subcellularLocation>
        <location evidence="1">Membrane</location>
        <topology evidence="1">Multi-pass membrane protein</topology>
    </subcellularLocation>
</comment>
<evidence type="ECO:0000256" key="1">
    <source>
        <dbReference type="ARBA" id="ARBA00004141"/>
    </source>
</evidence>
<feature type="transmembrane region" description="Helical" evidence="7">
    <location>
        <begin position="27"/>
        <end position="44"/>
    </location>
</feature>
<keyword evidence="3 7" id="KW-0812">Transmembrane</keyword>
<evidence type="ECO:0000256" key="4">
    <source>
        <dbReference type="ARBA" id="ARBA00022989"/>
    </source>
</evidence>
<dbReference type="InterPro" id="IPR006153">
    <property type="entry name" value="Cation/H_exchanger_TM"/>
</dbReference>
<feature type="transmembrane region" description="Helical" evidence="7">
    <location>
        <begin position="148"/>
        <end position="170"/>
    </location>
</feature>
<dbReference type="InterPro" id="IPR038770">
    <property type="entry name" value="Na+/solute_symporter_sf"/>
</dbReference>
<dbReference type="GO" id="GO:0016020">
    <property type="term" value="C:membrane"/>
    <property type="evidence" value="ECO:0007669"/>
    <property type="project" value="UniProtKB-SubCell"/>
</dbReference>
<keyword evidence="2" id="KW-0813">Transport</keyword>
<dbReference type="OrthoDB" id="9793589at2"/>
<feature type="domain" description="Cation/H+ exchanger transmembrane" evidence="8">
    <location>
        <begin position="32"/>
        <end position="407"/>
    </location>
</feature>
<keyword evidence="10" id="KW-1185">Reference proteome</keyword>
<dbReference type="HOGENOM" id="CLU_005126_7_0_10"/>
<evidence type="ECO:0000256" key="3">
    <source>
        <dbReference type="ARBA" id="ARBA00022692"/>
    </source>
</evidence>
<feature type="transmembrane region" description="Helical" evidence="7">
    <location>
        <begin position="387"/>
        <end position="406"/>
    </location>
</feature>
<evidence type="ECO:0000256" key="5">
    <source>
        <dbReference type="ARBA" id="ARBA00023065"/>
    </source>
</evidence>
<gene>
    <name evidence="9" type="ordered locus">Lbys_2967</name>
</gene>
<accession>E4RT91</accession>
<dbReference type="Proteomes" id="UP000007435">
    <property type="component" value="Chromosome"/>
</dbReference>
<evidence type="ECO:0000256" key="6">
    <source>
        <dbReference type="ARBA" id="ARBA00023136"/>
    </source>
</evidence>
<reference key="1">
    <citation type="submission" date="2010-11" db="EMBL/GenBank/DDBJ databases">
        <title>The complete genome of Leadbetterella byssophila DSM 17132.</title>
        <authorList>
            <consortium name="US DOE Joint Genome Institute (JGI-PGF)"/>
            <person name="Lucas S."/>
            <person name="Copeland A."/>
            <person name="Lapidus A."/>
            <person name="Glavina del Rio T."/>
            <person name="Dalin E."/>
            <person name="Tice H."/>
            <person name="Bruce D."/>
            <person name="Goodwin L."/>
            <person name="Pitluck S."/>
            <person name="Kyrpides N."/>
            <person name="Mavromatis K."/>
            <person name="Ivanova N."/>
            <person name="Teshima H."/>
            <person name="Brettin T."/>
            <person name="Detter J.C."/>
            <person name="Han C."/>
            <person name="Tapia R."/>
            <person name="Land M."/>
            <person name="Hauser L."/>
            <person name="Markowitz V."/>
            <person name="Cheng J.-F."/>
            <person name="Hugenholtz P."/>
            <person name="Woyke T."/>
            <person name="Wu D."/>
            <person name="Tindall B."/>
            <person name="Pomrenke H.G."/>
            <person name="Brambilla E."/>
            <person name="Klenk H.-P."/>
            <person name="Eisen J.A."/>
        </authorList>
    </citation>
    <scope>NUCLEOTIDE SEQUENCE [LARGE SCALE GENOMIC DNA]</scope>
    <source>
        <strain>DSM 17132</strain>
    </source>
</reference>
<dbReference type="RefSeq" id="WP_013409661.1">
    <property type="nucleotide sequence ID" value="NC_014655.1"/>
</dbReference>
<sequence>MKKNIPVVNIILLGCCLIPLIEDFRLFFQIILIIFLTKLSGSLCRRLGQPAVVGEMLAGILLGPVLLGDYSYFLFPKESLPELHLISQAGLILFMFMVGMELDIGRLKKSGYTSIIISHTSIMVPFVCGILISFYLYPRFSPKEVEFWHFALFMGVAMSITAFPVLARIVKEKGLSKTKLGELAISCAAVDDVTAWCMLGALVAWVRSDSLLGVMMIIPACVLLIWILVKWVKPKLADLFYDGVLNGGRSVLLITLVSLSAYMTEYMGIHALFGAFLVGIVIPETIRKTILSKIEDLTVKVLLPLFFATSGLRMDVEFIGLEYIGGFALILAVAVAGKLLGSSLAAKWCGLDRQTSYSIGVLMNTRGLMELVVLNIGLDLGIIHVEIYGMMVFMALLTTIMTTPLLKLKL</sequence>
<name>E4RT91_LEAB4</name>
<dbReference type="InterPro" id="IPR050794">
    <property type="entry name" value="CPA2_transporter"/>
</dbReference>
<feature type="transmembrane region" description="Helical" evidence="7">
    <location>
        <begin position="5"/>
        <end position="21"/>
    </location>
</feature>
<evidence type="ECO:0000256" key="7">
    <source>
        <dbReference type="SAM" id="Phobius"/>
    </source>
</evidence>
<evidence type="ECO:0000313" key="9">
    <source>
        <dbReference type="EMBL" id="ADQ18629.1"/>
    </source>
</evidence>
<dbReference type="EMBL" id="CP002305">
    <property type="protein sequence ID" value="ADQ18629.1"/>
    <property type="molecule type" value="Genomic_DNA"/>
</dbReference>
<feature type="transmembrane region" description="Helical" evidence="7">
    <location>
        <begin position="116"/>
        <end position="136"/>
    </location>
</feature>
<evidence type="ECO:0000259" key="8">
    <source>
        <dbReference type="Pfam" id="PF00999"/>
    </source>
</evidence>
<dbReference type="eggNOG" id="COG0475">
    <property type="taxonomic scope" value="Bacteria"/>
</dbReference>
<reference evidence="9 10" key="2">
    <citation type="journal article" date="2011" name="Stand. Genomic Sci.">
        <title>Complete genome sequence of Leadbetterella byssophila type strain (4M15).</title>
        <authorList>
            <person name="Abt B."/>
            <person name="Teshima H."/>
            <person name="Lucas S."/>
            <person name="Lapidus A."/>
            <person name="Del Rio T.G."/>
            <person name="Nolan M."/>
            <person name="Tice H."/>
            <person name="Cheng J.F."/>
            <person name="Pitluck S."/>
            <person name="Liolios K."/>
            <person name="Pagani I."/>
            <person name="Ivanova N."/>
            <person name="Mavromatis K."/>
            <person name="Pati A."/>
            <person name="Tapia R."/>
            <person name="Han C."/>
            <person name="Goodwin L."/>
            <person name="Chen A."/>
            <person name="Palaniappan K."/>
            <person name="Land M."/>
            <person name="Hauser L."/>
            <person name="Chang Y.J."/>
            <person name="Jeffries C.D."/>
            <person name="Rohde M."/>
            <person name="Goker M."/>
            <person name="Tindall B.J."/>
            <person name="Detter J.C."/>
            <person name="Woyke T."/>
            <person name="Bristow J."/>
            <person name="Eisen J.A."/>
            <person name="Markowitz V."/>
            <person name="Hugenholtz P."/>
            <person name="Klenk H.P."/>
            <person name="Kyrpides N.C."/>
        </authorList>
    </citation>
    <scope>NUCLEOTIDE SEQUENCE [LARGE SCALE GENOMIC DNA]</scope>
    <source>
        <strain evidence="10">DSM 17132 / JCM 16389 / KACC 11308 / NBRC 106382 / 4M15</strain>
    </source>
</reference>
<dbReference type="PROSITE" id="PS51257">
    <property type="entry name" value="PROKAR_LIPOPROTEIN"/>
    <property type="match status" value="1"/>
</dbReference>
<keyword evidence="6 7" id="KW-0472">Membrane</keyword>
<feature type="transmembrane region" description="Helical" evidence="7">
    <location>
        <begin position="320"/>
        <end position="340"/>
    </location>
</feature>
<feature type="transmembrane region" description="Helical" evidence="7">
    <location>
        <begin position="56"/>
        <end position="73"/>
    </location>
</feature>
<keyword evidence="4 7" id="KW-1133">Transmembrane helix</keyword>
<dbReference type="GO" id="GO:0015297">
    <property type="term" value="F:antiporter activity"/>
    <property type="evidence" value="ECO:0007669"/>
    <property type="project" value="InterPro"/>
</dbReference>
<organism evidence="9 10">
    <name type="scientific">Leadbetterella byssophila (strain DSM 17132 / JCM 16389 / KACC 11308 / NBRC 106382 / 4M15)</name>
    <dbReference type="NCBI Taxonomy" id="649349"/>
    <lineage>
        <taxon>Bacteria</taxon>
        <taxon>Pseudomonadati</taxon>
        <taxon>Bacteroidota</taxon>
        <taxon>Cytophagia</taxon>
        <taxon>Cytophagales</taxon>
        <taxon>Leadbetterellaceae</taxon>
        <taxon>Leadbetterella</taxon>
    </lineage>
</organism>
<dbReference type="PANTHER" id="PTHR32468">
    <property type="entry name" value="CATION/H + ANTIPORTER"/>
    <property type="match status" value="1"/>
</dbReference>
<dbReference type="GO" id="GO:1902600">
    <property type="term" value="P:proton transmembrane transport"/>
    <property type="evidence" value="ECO:0007669"/>
    <property type="project" value="InterPro"/>
</dbReference>
<protein>
    <submittedName>
        <fullName evidence="9">Sodium/hydrogen exchanger</fullName>
    </submittedName>
</protein>
<dbReference type="STRING" id="649349.Lbys_2967"/>